<sequence>MPMLLSDHIDRPKLLLRGCLCHVVGWKVSQDETALPSKDAEVMLQGMVEYVLVRIADATWELPGLPPGVYPVKPLKAGWRLDKGRKRSSQITRCQLPLLPAYACTANAAQGGNWSKAITDINVSGNMSKQGAYVSLSRVRRSQDVWIFRKFPRHVFCGGGQVGPELLLKRLRGEAIAWEQVAEKLRGRPQRCEKDSPQVVCATCGLCPATEFTIRELLKGPQRQCTACSNCRRCPTCTVAIPPGTSRCLWCAGYSICRSCGQEFLPPGNSQHAWCAACQKKHGTLWVCGRCTLAKPLRHFSQQRDWYAPTTLQQKRRRRCDACVQEERRRDHASHTVPTQESTPVQPAAHTTQPPGDAALRCCGCGPRTASDFSMSQLLLGEARRCARCLQVPRCSVCERYCGSKPRRCPQQEGQRMCQACGKWYLQTKSSQAEVLAHACCQNCASRGFHYKCGRCSLLKQREAFQLTPNLQRRIQRRECDACRAEYKKAFLLRCTDCGAEKEPSGLLQALRQHMGSYRQAGLRRLPCQRAALSLHPV</sequence>
<reference evidence="2 3" key="1">
    <citation type="submission" date="2024-02" db="EMBL/GenBank/DDBJ databases">
        <authorList>
            <person name="Chen Y."/>
            <person name="Shah S."/>
            <person name="Dougan E. K."/>
            <person name="Thang M."/>
            <person name="Chan C."/>
        </authorList>
    </citation>
    <scope>NUCLEOTIDE SEQUENCE [LARGE SCALE GENOMIC DNA]</scope>
</reference>
<proteinExistence type="predicted"/>
<name>A0ABP0Q1X3_9DINO</name>
<evidence type="ECO:0000313" key="2">
    <source>
        <dbReference type="EMBL" id="CAK9082256.1"/>
    </source>
</evidence>
<keyword evidence="2" id="KW-0067">ATP-binding</keyword>
<evidence type="ECO:0000313" key="3">
    <source>
        <dbReference type="Proteomes" id="UP001642464"/>
    </source>
</evidence>
<dbReference type="GO" id="GO:0004386">
    <property type="term" value="F:helicase activity"/>
    <property type="evidence" value="ECO:0007669"/>
    <property type="project" value="UniProtKB-KW"/>
</dbReference>
<accession>A0ABP0Q1X3</accession>
<keyword evidence="2" id="KW-0347">Helicase</keyword>
<gene>
    <name evidence="2" type="ORF">SCF082_LOCUS39101</name>
</gene>
<dbReference type="Proteomes" id="UP001642464">
    <property type="component" value="Unassembled WGS sequence"/>
</dbReference>
<feature type="region of interest" description="Disordered" evidence="1">
    <location>
        <begin position="326"/>
        <end position="353"/>
    </location>
</feature>
<feature type="compositionally biased region" description="Polar residues" evidence="1">
    <location>
        <begin position="336"/>
        <end position="353"/>
    </location>
</feature>
<protein>
    <submittedName>
        <fullName evidence="2">ATP-dependent DNA helicase</fullName>
    </submittedName>
</protein>
<evidence type="ECO:0000256" key="1">
    <source>
        <dbReference type="SAM" id="MobiDB-lite"/>
    </source>
</evidence>
<keyword evidence="3" id="KW-1185">Reference proteome</keyword>
<organism evidence="2 3">
    <name type="scientific">Durusdinium trenchii</name>
    <dbReference type="NCBI Taxonomy" id="1381693"/>
    <lineage>
        <taxon>Eukaryota</taxon>
        <taxon>Sar</taxon>
        <taxon>Alveolata</taxon>
        <taxon>Dinophyceae</taxon>
        <taxon>Suessiales</taxon>
        <taxon>Symbiodiniaceae</taxon>
        <taxon>Durusdinium</taxon>
    </lineage>
</organism>
<dbReference type="EMBL" id="CAXAMM010038936">
    <property type="protein sequence ID" value="CAK9082256.1"/>
    <property type="molecule type" value="Genomic_DNA"/>
</dbReference>
<keyword evidence="2" id="KW-0547">Nucleotide-binding</keyword>
<comment type="caution">
    <text evidence="2">The sequence shown here is derived from an EMBL/GenBank/DDBJ whole genome shotgun (WGS) entry which is preliminary data.</text>
</comment>
<keyword evidence="2" id="KW-0378">Hydrolase</keyword>